<dbReference type="Gene3D" id="3.10.180.10">
    <property type="entry name" value="2,3-Dihydroxybiphenyl 1,2-Dioxygenase, domain 1"/>
    <property type="match status" value="1"/>
</dbReference>
<dbReference type="GO" id="GO:0004493">
    <property type="term" value="F:methylmalonyl-CoA epimerase activity"/>
    <property type="evidence" value="ECO:0007669"/>
    <property type="project" value="TreeGrafter"/>
</dbReference>
<dbReference type="PROSITE" id="PS51819">
    <property type="entry name" value="VOC"/>
    <property type="match status" value="1"/>
</dbReference>
<dbReference type="InterPro" id="IPR004360">
    <property type="entry name" value="Glyas_Fos-R_dOase_dom"/>
</dbReference>
<accession>A0A382BBG3</accession>
<evidence type="ECO:0000313" key="3">
    <source>
        <dbReference type="EMBL" id="SVB10547.1"/>
    </source>
</evidence>
<protein>
    <recommendedName>
        <fullName evidence="2">VOC domain-containing protein</fullName>
    </recommendedName>
</protein>
<evidence type="ECO:0000256" key="1">
    <source>
        <dbReference type="ARBA" id="ARBA00022723"/>
    </source>
</evidence>
<dbReference type="InterPro" id="IPR029068">
    <property type="entry name" value="Glyas_Bleomycin-R_OHBP_Dase"/>
</dbReference>
<dbReference type="EMBL" id="UINC01028837">
    <property type="protein sequence ID" value="SVB10547.1"/>
    <property type="molecule type" value="Genomic_DNA"/>
</dbReference>
<dbReference type="Pfam" id="PF00903">
    <property type="entry name" value="Glyoxalase"/>
    <property type="match status" value="1"/>
</dbReference>
<proteinExistence type="predicted"/>
<evidence type="ECO:0000259" key="2">
    <source>
        <dbReference type="PROSITE" id="PS51819"/>
    </source>
</evidence>
<name>A0A382BBG3_9ZZZZ</name>
<feature type="non-terminal residue" evidence="3">
    <location>
        <position position="1"/>
    </location>
</feature>
<keyword evidence="1" id="KW-0479">Metal-binding</keyword>
<dbReference type="GO" id="GO:0046872">
    <property type="term" value="F:metal ion binding"/>
    <property type="evidence" value="ECO:0007669"/>
    <property type="project" value="UniProtKB-KW"/>
</dbReference>
<dbReference type="PANTHER" id="PTHR43048:SF5">
    <property type="entry name" value="BLR5325 PROTEIN"/>
    <property type="match status" value="1"/>
</dbReference>
<dbReference type="InterPro" id="IPR051785">
    <property type="entry name" value="MMCE/EMCE_epimerase"/>
</dbReference>
<dbReference type="SUPFAM" id="SSF54593">
    <property type="entry name" value="Glyoxalase/Bleomycin resistance protein/Dihydroxybiphenyl dioxygenase"/>
    <property type="match status" value="1"/>
</dbReference>
<organism evidence="3">
    <name type="scientific">marine metagenome</name>
    <dbReference type="NCBI Taxonomy" id="408172"/>
    <lineage>
        <taxon>unclassified sequences</taxon>
        <taxon>metagenomes</taxon>
        <taxon>ecological metagenomes</taxon>
    </lineage>
</organism>
<reference evidence="3" key="1">
    <citation type="submission" date="2018-05" db="EMBL/GenBank/DDBJ databases">
        <authorList>
            <person name="Lanie J.A."/>
            <person name="Ng W.-L."/>
            <person name="Kazmierczak K.M."/>
            <person name="Andrzejewski T.M."/>
            <person name="Davidsen T.M."/>
            <person name="Wayne K.J."/>
            <person name="Tettelin H."/>
            <person name="Glass J.I."/>
            <person name="Rusch D."/>
            <person name="Podicherti R."/>
            <person name="Tsui H.-C.T."/>
            <person name="Winkler M.E."/>
        </authorList>
    </citation>
    <scope>NUCLEOTIDE SEQUENCE</scope>
</reference>
<sequence length="133" mass="14282">VVADLDSAVRFWSEGFGFSEEVRADESGPVIDAILGLDGVDVTTVKMVAPDGGRIELLRFGSHPSSRQWTGSETSTGPTHVALTVSDLDAVCQRITELGAEVRPVQQSLDGRVRLTYCRGPEGLLLELVEELA</sequence>
<feature type="domain" description="VOC" evidence="2">
    <location>
        <begin position="1"/>
        <end position="131"/>
    </location>
</feature>
<gene>
    <name evidence="3" type="ORF">METZ01_LOCUS163401</name>
</gene>
<dbReference type="GO" id="GO:0046491">
    <property type="term" value="P:L-methylmalonyl-CoA metabolic process"/>
    <property type="evidence" value="ECO:0007669"/>
    <property type="project" value="TreeGrafter"/>
</dbReference>
<dbReference type="AlphaFoldDB" id="A0A382BBG3"/>
<dbReference type="InterPro" id="IPR037523">
    <property type="entry name" value="VOC_core"/>
</dbReference>
<dbReference type="PANTHER" id="PTHR43048">
    <property type="entry name" value="METHYLMALONYL-COA EPIMERASE"/>
    <property type="match status" value="1"/>
</dbReference>